<evidence type="ECO:0000313" key="2">
    <source>
        <dbReference type="EnsemblMetazoa" id="AATE010348-PA.1"/>
    </source>
</evidence>
<organism evidence="2">
    <name type="scientific">Anopheles atroparvus</name>
    <name type="common">European mosquito</name>
    <dbReference type="NCBI Taxonomy" id="41427"/>
    <lineage>
        <taxon>Eukaryota</taxon>
        <taxon>Metazoa</taxon>
        <taxon>Ecdysozoa</taxon>
        <taxon>Arthropoda</taxon>
        <taxon>Hexapoda</taxon>
        <taxon>Insecta</taxon>
        <taxon>Pterygota</taxon>
        <taxon>Neoptera</taxon>
        <taxon>Endopterygota</taxon>
        <taxon>Diptera</taxon>
        <taxon>Nematocera</taxon>
        <taxon>Culicoidea</taxon>
        <taxon>Culicidae</taxon>
        <taxon>Anophelinae</taxon>
        <taxon>Anopheles</taxon>
    </lineage>
</organism>
<evidence type="ECO:0000256" key="1">
    <source>
        <dbReference type="SAM" id="MobiDB-lite"/>
    </source>
</evidence>
<proteinExistence type="predicted"/>
<dbReference type="EnsemblMetazoa" id="AATE010348-RA">
    <property type="protein sequence ID" value="AATE010348-PA.1"/>
    <property type="gene ID" value="AATE010348"/>
</dbReference>
<sequence length="260" mass="29997">MRTRKRAGCDADVAKRRMPRSAQTTPDTLFSLCELAIRRLLAGHVPRRKFWATVLPLLPGSESRRIGVRHQVEHPRDYHVHLRSAVNYANHWELLTEALRHELRYPQIRIGESARNRITRLHQDYPPPQIWQIRPYDMLTSAFIVRTAARIASLEQQRSQGRLGRYSSRSTSQTNTTVGTGTATTTSTTSCSCRFRLSRGQSMDVPDDEDEDDSTRLDDRELLQLQEQQLMVIGKRTAGCHQMRLKRVPVRSTCRKKPTR</sequence>
<feature type="compositionally biased region" description="Low complexity" evidence="1">
    <location>
        <begin position="170"/>
        <end position="190"/>
    </location>
</feature>
<dbReference type="AlphaFoldDB" id="A0A182J2W8"/>
<feature type="region of interest" description="Disordered" evidence="1">
    <location>
        <begin position="156"/>
        <end position="190"/>
    </location>
</feature>
<feature type="region of interest" description="Disordered" evidence="1">
    <location>
        <begin position="1"/>
        <end position="22"/>
    </location>
</feature>
<accession>A0A182J2W8</accession>
<name>A0A182J2W8_ANOAO</name>
<protein>
    <submittedName>
        <fullName evidence="2">Uncharacterized protein</fullName>
    </submittedName>
</protein>
<reference evidence="2" key="1">
    <citation type="submission" date="2022-08" db="UniProtKB">
        <authorList>
            <consortium name="EnsemblMetazoa"/>
        </authorList>
    </citation>
    <scope>IDENTIFICATION</scope>
    <source>
        <strain evidence="2">EBRO</strain>
    </source>
</reference>
<dbReference type="VEuPathDB" id="VectorBase:AATE010348"/>